<proteinExistence type="predicted"/>
<dbReference type="EMBL" id="JACXIZ010000028">
    <property type="protein sequence ID" value="MBD2846911.1"/>
    <property type="molecule type" value="Genomic_DNA"/>
</dbReference>
<dbReference type="PROSITE" id="PS51257">
    <property type="entry name" value="PROKAR_LIPOPROTEIN"/>
    <property type="match status" value="1"/>
</dbReference>
<dbReference type="RefSeq" id="WP_190919717.1">
    <property type="nucleotide sequence ID" value="NZ_JACXIZ010000028.1"/>
</dbReference>
<reference evidence="2" key="1">
    <citation type="submission" date="2020-09" db="EMBL/GenBank/DDBJ databases">
        <title>A novel bacterium of genus Paenibacillus, isolated from South China Sea.</title>
        <authorList>
            <person name="Huang H."/>
            <person name="Mo K."/>
            <person name="Hu Y."/>
        </authorList>
    </citation>
    <scope>NUCLEOTIDE SEQUENCE</scope>
    <source>
        <strain evidence="2">IB182496</strain>
    </source>
</reference>
<accession>A0A927BU78</accession>
<dbReference type="PANTHER" id="PTHR35531">
    <property type="entry name" value="INNER MEMBRANE PROTEIN YBCI-RELATED"/>
    <property type="match status" value="1"/>
</dbReference>
<keyword evidence="1" id="KW-0472">Membrane</keyword>
<evidence type="ECO:0000313" key="2">
    <source>
        <dbReference type="EMBL" id="MBD2846911.1"/>
    </source>
</evidence>
<dbReference type="AlphaFoldDB" id="A0A927BU78"/>
<feature type="transmembrane region" description="Helical" evidence="1">
    <location>
        <begin position="86"/>
        <end position="104"/>
    </location>
</feature>
<keyword evidence="1" id="KW-1133">Transmembrane helix</keyword>
<keyword evidence="2" id="KW-0378">Hydrolase</keyword>
<keyword evidence="3" id="KW-1185">Reference proteome</keyword>
<evidence type="ECO:0000313" key="3">
    <source>
        <dbReference type="Proteomes" id="UP000621560"/>
    </source>
</evidence>
<dbReference type="Pfam" id="PF04307">
    <property type="entry name" value="YdjM"/>
    <property type="match status" value="1"/>
</dbReference>
<feature type="transmembrane region" description="Helical" evidence="1">
    <location>
        <begin position="151"/>
        <end position="168"/>
    </location>
</feature>
<feature type="transmembrane region" description="Helical" evidence="1">
    <location>
        <begin position="116"/>
        <end position="145"/>
    </location>
</feature>
<dbReference type="GO" id="GO:0016787">
    <property type="term" value="F:hydrolase activity"/>
    <property type="evidence" value="ECO:0007669"/>
    <property type="project" value="UniProtKB-KW"/>
</dbReference>
<feature type="transmembrane region" description="Helical" evidence="1">
    <location>
        <begin position="60"/>
        <end position="80"/>
    </location>
</feature>
<gene>
    <name evidence="2" type="ORF">IDH44_17070</name>
</gene>
<feature type="transmembrane region" description="Helical" evidence="1">
    <location>
        <begin position="180"/>
        <end position="203"/>
    </location>
</feature>
<dbReference type="PANTHER" id="PTHR35531:SF1">
    <property type="entry name" value="INNER MEMBRANE PROTEIN YBCI-RELATED"/>
    <property type="match status" value="1"/>
</dbReference>
<organism evidence="2 3">
    <name type="scientific">Paenibacillus sabuli</name>
    <dbReference type="NCBI Taxonomy" id="2772509"/>
    <lineage>
        <taxon>Bacteria</taxon>
        <taxon>Bacillati</taxon>
        <taxon>Bacillota</taxon>
        <taxon>Bacilli</taxon>
        <taxon>Bacillales</taxon>
        <taxon>Paenibacillaceae</taxon>
        <taxon>Paenibacillus</taxon>
    </lineage>
</organism>
<evidence type="ECO:0000256" key="1">
    <source>
        <dbReference type="SAM" id="Phobius"/>
    </source>
</evidence>
<name>A0A927BU78_9BACL</name>
<dbReference type="InterPro" id="IPR007404">
    <property type="entry name" value="YdjM-like"/>
</dbReference>
<sequence length="214" mass="23100">MKGTTHLAIGVAIGCGAALYYPFTATNAALYVVTAAFSALAADLDGPSVLSSKLGKLARLLRGLVVWSGLLLAGGLAYRYARQQPVEDWLVVVAVSLLLLGFIAREGRIRNLLVSLIGAVLLYVGWLESAGWLLGFGLFVAWAPWLAHRGLTHSVWALAAWTAIGYGLESELQVDGLMVMALYGYLSHLLADSLTPAGVRWLYPLLRFSFRLPR</sequence>
<feature type="transmembrane region" description="Helical" evidence="1">
    <location>
        <begin position="29"/>
        <end position="48"/>
    </location>
</feature>
<keyword evidence="1" id="KW-0812">Transmembrane</keyword>
<dbReference type="Proteomes" id="UP000621560">
    <property type="component" value="Unassembled WGS sequence"/>
</dbReference>
<comment type="caution">
    <text evidence="2">The sequence shown here is derived from an EMBL/GenBank/DDBJ whole genome shotgun (WGS) entry which is preliminary data.</text>
</comment>
<feature type="transmembrane region" description="Helical" evidence="1">
    <location>
        <begin position="7"/>
        <end position="23"/>
    </location>
</feature>
<protein>
    <submittedName>
        <fullName evidence="2">Metal-dependent hydrolase</fullName>
    </submittedName>
</protein>